<reference evidence="2" key="1">
    <citation type="submission" date="2018-05" db="EMBL/GenBank/DDBJ databases">
        <authorList>
            <person name="Lanie J.A."/>
            <person name="Ng W.-L."/>
            <person name="Kazmierczak K.M."/>
            <person name="Andrzejewski T.M."/>
            <person name="Davidsen T.M."/>
            <person name="Wayne K.J."/>
            <person name="Tettelin H."/>
            <person name="Glass J.I."/>
            <person name="Rusch D."/>
            <person name="Podicherti R."/>
            <person name="Tsui H.-C.T."/>
            <person name="Winkler M.E."/>
        </authorList>
    </citation>
    <scope>NUCLEOTIDE SEQUENCE</scope>
</reference>
<proteinExistence type="predicted"/>
<protein>
    <recommendedName>
        <fullName evidence="1">Lcl C-terminal domain-containing protein</fullName>
    </recommendedName>
</protein>
<dbReference type="InterPro" id="IPR011460">
    <property type="entry name" value="Lcl_C"/>
</dbReference>
<organism evidence="2">
    <name type="scientific">marine metagenome</name>
    <dbReference type="NCBI Taxonomy" id="408172"/>
    <lineage>
        <taxon>unclassified sequences</taxon>
        <taxon>metagenomes</taxon>
        <taxon>ecological metagenomes</taxon>
    </lineage>
</organism>
<feature type="non-terminal residue" evidence="2">
    <location>
        <position position="93"/>
    </location>
</feature>
<dbReference type="EMBL" id="UINC01126257">
    <property type="protein sequence ID" value="SVD04617.1"/>
    <property type="molecule type" value="Genomic_DNA"/>
</dbReference>
<feature type="domain" description="Lcl C-terminal" evidence="1">
    <location>
        <begin position="11"/>
        <end position="76"/>
    </location>
</feature>
<sequence>MDKRFKDNGDKTITDIKTGLMWMKEDSYLQSGRWTNWFESIQLVRQMNEDGFANQYDWQIPSIKELTTIYEADKINSKVLGKGMIIHIDPIFS</sequence>
<evidence type="ECO:0000313" key="2">
    <source>
        <dbReference type="EMBL" id="SVD04617.1"/>
    </source>
</evidence>
<feature type="non-terminal residue" evidence="2">
    <location>
        <position position="1"/>
    </location>
</feature>
<gene>
    <name evidence="2" type="ORF">METZ01_LOCUS357471</name>
</gene>
<evidence type="ECO:0000259" key="1">
    <source>
        <dbReference type="Pfam" id="PF07603"/>
    </source>
</evidence>
<dbReference type="AlphaFoldDB" id="A0A382S5W0"/>
<name>A0A382S5W0_9ZZZZ</name>
<accession>A0A382S5W0</accession>
<dbReference type="Pfam" id="PF07603">
    <property type="entry name" value="Lcl_C"/>
    <property type="match status" value="1"/>
</dbReference>